<dbReference type="Pfam" id="PF24808">
    <property type="entry name" value="DUF7707"/>
    <property type="match status" value="1"/>
</dbReference>
<dbReference type="OrthoDB" id="2121879at2759"/>
<feature type="signal peptide" evidence="2">
    <location>
        <begin position="1"/>
        <end position="18"/>
    </location>
</feature>
<gene>
    <name evidence="4" type="ORF">PISL3812_06876</name>
</gene>
<dbReference type="InterPro" id="IPR056124">
    <property type="entry name" value="DUF7707"/>
</dbReference>
<dbReference type="EMBL" id="CVMT01000006">
    <property type="protein sequence ID" value="CRG89837.1"/>
    <property type="molecule type" value="Genomic_DNA"/>
</dbReference>
<evidence type="ECO:0000259" key="3">
    <source>
        <dbReference type="Pfam" id="PF24808"/>
    </source>
</evidence>
<feature type="domain" description="DUF7707" evidence="3">
    <location>
        <begin position="28"/>
        <end position="125"/>
    </location>
</feature>
<protein>
    <recommendedName>
        <fullName evidence="3">DUF7707 domain-containing protein</fullName>
    </recommendedName>
</protein>
<dbReference type="AlphaFoldDB" id="A0A0U1M2P8"/>
<sequence>MRSSAVLIVSALVARAAASYNYTFPAGFNLGEVTDAQKRSWCLAETNACPQICGGAASPNNCDPSTLSFECTCVNGTVPDVEPYINTIPFFVCQANFDQCIQNNPNDLDGQKACKENAKCGTLKPTSGQASTTSSASSSSSTLSSAQDKAATTSATATSSASATAATGTSSPTTGAAVAVQPVQAQSAGVLAAAVMAVLGLMM</sequence>
<dbReference type="PANTHER" id="PTHR38118">
    <property type="entry name" value="ANCHORED CELL WALL PROTEIN 11-RELATED"/>
    <property type="match status" value="1"/>
</dbReference>
<feature type="compositionally biased region" description="Low complexity" evidence="1">
    <location>
        <begin position="130"/>
        <end position="174"/>
    </location>
</feature>
<feature type="region of interest" description="Disordered" evidence="1">
    <location>
        <begin position="122"/>
        <end position="174"/>
    </location>
</feature>
<organism evidence="4 5">
    <name type="scientific">Talaromyces islandicus</name>
    <name type="common">Penicillium islandicum</name>
    <dbReference type="NCBI Taxonomy" id="28573"/>
    <lineage>
        <taxon>Eukaryota</taxon>
        <taxon>Fungi</taxon>
        <taxon>Dikarya</taxon>
        <taxon>Ascomycota</taxon>
        <taxon>Pezizomycotina</taxon>
        <taxon>Eurotiomycetes</taxon>
        <taxon>Eurotiomycetidae</taxon>
        <taxon>Eurotiales</taxon>
        <taxon>Trichocomaceae</taxon>
        <taxon>Talaromyces</taxon>
        <taxon>Talaromyces sect. Islandici</taxon>
    </lineage>
</organism>
<evidence type="ECO:0000313" key="4">
    <source>
        <dbReference type="EMBL" id="CRG89837.1"/>
    </source>
</evidence>
<keyword evidence="2" id="KW-0732">Signal</keyword>
<dbReference type="PANTHER" id="PTHR38118:SF4">
    <property type="match status" value="1"/>
</dbReference>
<name>A0A0U1M2P8_TALIS</name>
<evidence type="ECO:0000313" key="5">
    <source>
        <dbReference type="Proteomes" id="UP000054383"/>
    </source>
</evidence>
<accession>A0A0U1M2P8</accession>
<feature type="chain" id="PRO_5006711482" description="DUF7707 domain-containing protein" evidence="2">
    <location>
        <begin position="19"/>
        <end position="203"/>
    </location>
</feature>
<keyword evidence="5" id="KW-1185">Reference proteome</keyword>
<reference evidence="4 5" key="1">
    <citation type="submission" date="2015-04" db="EMBL/GenBank/DDBJ databases">
        <authorList>
            <person name="Syromyatnikov M.Y."/>
            <person name="Popov V.N."/>
        </authorList>
    </citation>
    <scope>NUCLEOTIDE SEQUENCE [LARGE SCALE GENOMIC DNA]</scope>
    <source>
        <strain evidence="4">WF-38-12</strain>
    </source>
</reference>
<proteinExistence type="predicted"/>
<dbReference type="OMA" id="CSAQRNT"/>
<evidence type="ECO:0000256" key="2">
    <source>
        <dbReference type="SAM" id="SignalP"/>
    </source>
</evidence>
<evidence type="ECO:0000256" key="1">
    <source>
        <dbReference type="SAM" id="MobiDB-lite"/>
    </source>
</evidence>
<dbReference type="Proteomes" id="UP000054383">
    <property type="component" value="Unassembled WGS sequence"/>
</dbReference>